<reference evidence="1" key="1">
    <citation type="submission" date="2019-12" db="EMBL/GenBank/DDBJ databases">
        <title>Genome sequencing and annotation of Brassica cretica.</title>
        <authorList>
            <person name="Studholme D.J."/>
            <person name="Sarris P.F."/>
        </authorList>
    </citation>
    <scope>NUCLEOTIDE SEQUENCE</scope>
    <source>
        <strain evidence="1">PFS-001/15</strain>
        <tissue evidence="1">Leaf</tissue>
    </source>
</reference>
<dbReference type="Proteomes" id="UP000712281">
    <property type="component" value="Unassembled WGS sequence"/>
</dbReference>
<evidence type="ECO:0000313" key="1">
    <source>
        <dbReference type="EMBL" id="KAF2565672.1"/>
    </source>
</evidence>
<evidence type="ECO:0000313" key="2">
    <source>
        <dbReference type="Proteomes" id="UP000712281"/>
    </source>
</evidence>
<comment type="caution">
    <text evidence="1">The sequence shown here is derived from an EMBL/GenBank/DDBJ whole genome shotgun (WGS) entry which is preliminary data.</text>
</comment>
<dbReference type="EMBL" id="QGKW02001911">
    <property type="protein sequence ID" value="KAF2565672.1"/>
    <property type="molecule type" value="Genomic_DNA"/>
</dbReference>
<proteinExistence type="predicted"/>
<sequence>MDRTVSASAADGLNLRSMAEVYAFRTRRLRIESAAWLDPRHRLHLLPSPFTADVIEPRSVASEHGVLDRFPRLGSTRARRPRRMSHPNSRTGVGRAVWPRSVPSKWPSRSTIRGSPLSTVYARGSPASLHLVYLTPSSPFILPKPSYLQLEPHETYNTTYAYAMHLIGL</sequence>
<name>A0A8S9I8F8_BRACR</name>
<gene>
    <name evidence="1" type="ORF">F2Q68_00027579</name>
</gene>
<organism evidence="1 2">
    <name type="scientific">Brassica cretica</name>
    <name type="common">Mustard</name>
    <dbReference type="NCBI Taxonomy" id="69181"/>
    <lineage>
        <taxon>Eukaryota</taxon>
        <taxon>Viridiplantae</taxon>
        <taxon>Streptophyta</taxon>
        <taxon>Embryophyta</taxon>
        <taxon>Tracheophyta</taxon>
        <taxon>Spermatophyta</taxon>
        <taxon>Magnoliopsida</taxon>
        <taxon>eudicotyledons</taxon>
        <taxon>Gunneridae</taxon>
        <taxon>Pentapetalae</taxon>
        <taxon>rosids</taxon>
        <taxon>malvids</taxon>
        <taxon>Brassicales</taxon>
        <taxon>Brassicaceae</taxon>
        <taxon>Brassiceae</taxon>
        <taxon>Brassica</taxon>
    </lineage>
</organism>
<accession>A0A8S9I8F8</accession>
<dbReference type="AlphaFoldDB" id="A0A8S9I8F8"/>
<protein>
    <submittedName>
        <fullName evidence="1">Uncharacterized protein</fullName>
    </submittedName>
</protein>